<reference evidence="2 3" key="1">
    <citation type="submission" date="2022-05" db="EMBL/GenBank/DDBJ databases">
        <authorList>
            <consortium name="Genoscope - CEA"/>
            <person name="William W."/>
        </authorList>
    </citation>
    <scope>NUCLEOTIDE SEQUENCE [LARGE SCALE GENOMIC DNA]</scope>
</reference>
<proteinExistence type="predicted"/>
<sequence length="90" mass="9789">KNTRLSTLDVPSHDPGTAGPVPAPLHSGAFSEHPLRHRVLESPLQAWQPRSIFPGYPYPRSSGISSAALPPVFSGYLPLRGMQNPPQQRL</sequence>
<dbReference type="EMBL" id="CALNXK010000377">
    <property type="protein sequence ID" value="CAH3184165.1"/>
    <property type="molecule type" value="Genomic_DNA"/>
</dbReference>
<keyword evidence="3" id="KW-1185">Reference proteome</keyword>
<organism evidence="2 3">
    <name type="scientific">Porites lobata</name>
    <dbReference type="NCBI Taxonomy" id="104759"/>
    <lineage>
        <taxon>Eukaryota</taxon>
        <taxon>Metazoa</taxon>
        <taxon>Cnidaria</taxon>
        <taxon>Anthozoa</taxon>
        <taxon>Hexacorallia</taxon>
        <taxon>Scleractinia</taxon>
        <taxon>Fungiina</taxon>
        <taxon>Poritidae</taxon>
        <taxon>Porites</taxon>
    </lineage>
</organism>
<name>A0ABN8RZC8_9CNID</name>
<dbReference type="Proteomes" id="UP001159405">
    <property type="component" value="Unassembled WGS sequence"/>
</dbReference>
<evidence type="ECO:0000313" key="2">
    <source>
        <dbReference type="EMBL" id="CAH3184165.1"/>
    </source>
</evidence>
<feature type="region of interest" description="Disordered" evidence="1">
    <location>
        <begin position="1"/>
        <end position="29"/>
    </location>
</feature>
<evidence type="ECO:0000256" key="1">
    <source>
        <dbReference type="SAM" id="MobiDB-lite"/>
    </source>
</evidence>
<gene>
    <name evidence="2" type="ORF">PLOB_00029731</name>
</gene>
<feature type="non-terminal residue" evidence="2">
    <location>
        <position position="1"/>
    </location>
</feature>
<comment type="caution">
    <text evidence="2">The sequence shown here is derived from an EMBL/GenBank/DDBJ whole genome shotgun (WGS) entry which is preliminary data.</text>
</comment>
<accession>A0ABN8RZC8</accession>
<protein>
    <submittedName>
        <fullName evidence="2">Uncharacterized protein</fullName>
    </submittedName>
</protein>
<evidence type="ECO:0000313" key="3">
    <source>
        <dbReference type="Proteomes" id="UP001159405"/>
    </source>
</evidence>